<organism evidence="2 3">
    <name type="scientific">Fusarium xylarioides</name>
    <dbReference type="NCBI Taxonomy" id="221167"/>
    <lineage>
        <taxon>Eukaryota</taxon>
        <taxon>Fungi</taxon>
        <taxon>Dikarya</taxon>
        <taxon>Ascomycota</taxon>
        <taxon>Pezizomycotina</taxon>
        <taxon>Sordariomycetes</taxon>
        <taxon>Hypocreomycetidae</taxon>
        <taxon>Hypocreales</taxon>
        <taxon>Nectriaceae</taxon>
        <taxon>Fusarium</taxon>
        <taxon>Fusarium fujikuroi species complex</taxon>
    </lineage>
</organism>
<feature type="transmembrane region" description="Helical" evidence="1">
    <location>
        <begin position="7"/>
        <end position="26"/>
    </location>
</feature>
<protein>
    <submittedName>
        <fullName evidence="2">Uncharacterized protein</fullName>
    </submittedName>
</protein>
<reference evidence="2" key="2">
    <citation type="submission" date="2020-10" db="EMBL/GenBank/DDBJ databases">
        <authorList>
            <person name="Peck L.D."/>
            <person name="Nowell R.W."/>
            <person name="Flood J."/>
            <person name="Ryan M.J."/>
            <person name="Barraclough T.G."/>
        </authorList>
    </citation>
    <scope>NUCLEOTIDE SEQUENCE</scope>
    <source>
        <strain evidence="2">IMI 127659i</strain>
    </source>
</reference>
<evidence type="ECO:0000313" key="3">
    <source>
        <dbReference type="Proteomes" id="UP000750502"/>
    </source>
</evidence>
<name>A0A9P7I2T2_9HYPO</name>
<feature type="transmembrane region" description="Helical" evidence="1">
    <location>
        <begin position="77"/>
        <end position="97"/>
    </location>
</feature>
<comment type="caution">
    <text evidence="2">The sequence shown here is derived from an EMBL/GenBank/DDBJ whole genome shotgun (WGS) entry which is preliminary data.</text>
</comment>
<keyword evidence="3" id="KW-1185">Reference proteome</keyword>
<keyword evidence="1" id="KW-0812">Transmembrane</keyword>
<sequence length="341" mass="39946">MSPLKKLILLILFISFMVFVAFFGRIPALRRTPIAALHRLIWIHIPNVIARVDQVLTGGRISRYLSRFSNMMLHERHWTVVIFFMLIMVVGEYMFIPQAWPKIGSFTKLIVVVTVFLPYLFLYLACAADPGYITPENHAYYMSLYPYDHTLFHPGHMCLRVQRYTPGWSVWKPRGMTVSQYLAGWGWGIQDNVNMGASSLLAALTSPLVWGLLLYTLYLVYCGTTTNETLKWSDWKEDMRDGFAFRRSMPANRQKNERVEPRFTRWPVEVQQVIVTTQDGQPPKDELRYPGEGEWDRVWNLSDVENLYDMGLWDNLVDIFVRDYGFGNKNDEPNAERRRRR</sequence>
<dbReference type="Proteomes" id="UP000750502">
    <property type="component" value="Unassembled WGS sequence"/>
</dbReference>
<proteinExistence type="predicted"/>
<accession>A0A9P7I2T2</accession>
<feature type="transmembrane region" description="Helical" evidence="1">
    <location>
        <begin position="200"/>
        <end position="221"/>
    </location>
</feature>
<keyword evidence="1" id="KW-1133">Transmembrane helix</keyword>
<dbReference type="AlphaFoldDB" id="A0A9P7I2T2"/>
<gene>
    <name evidence="2" type="ORF">H9Q72_005557</name>
</gene>
<keyword evidence="1" id="KW-0472">Membrane</keyword>
<dbReference type="EMBL" id="JADFTT010000160">
    <property type="protein sequence ID" value="KAG5766378.1"/>
    <property type="molecule type" value="Genomic_DNA"/>
</dbReference>
<feature type="transmembrane region" description="Helical" evidence="1">
    <location>
        <begin position="109"/>
        <end position="133"/>
    </location>
</feature>
<reference evidence="2" key="1">
    <citation type="journal article" date="2020" name="bioRxiv">
        <title>Historical genomics reveals the evolutionary mechanisms behind multiple outbreaks of the host-specific coffee wilt pathogen Fusarium xylarioides.</title>
        <authorList>
            <person name="Peck D."/>
            <person name="Nowell R.W."/>
            <person name="Flood J."/>
            <person name="Ryan M.J."/>
            <person name="Barraclough T.G."/>
        </authorList>
    </citation>
    <scope>NUCLEOTIDE SEQUENCE</scope>
    <source>
        <strain evidence="2">IMI 127659i</strain>
    </source>
</reference>
<evidence type="ECO:0000313" key="2">
    <source>
        <dbReference type="EMBL" id="KAG5766378.1"/>
    </source>
</evidence>
<evidence type="ECO:0000256" key="1">
    <source>
        <dbReference type="SAM" id="Phobius"/>
    </source>
</evidence>
<dbReference type="OrthoDB" id="9909019at2759"/>